<dbReference type="NCBIfam" id="TIGR00481">
    <property type="entry name" value="YbhB/YbcL family Raf kinase inhibitor-like protein"/>
    <property type="match status" value="1"/>
</dbReference>
<dbReference type="AlphaFoldDB" id="A0A3R8MUZ5"/>
<dbReference type="CDD" id="cd00865">
    <property type="entry name" value="PEBP_bact_arch"/>
    <property type="match status" value="1"/>
</dbReference>
<comment type="caution">
    <text evidence="2">The sequence shown here is derived from an EMBL/GenBank/DDBJ whole genome shotgun (WGS) entry which is preliminary data.</text>
</comment>
<dbReference type="OrthoDB" id="9797506at2"/>
<dbReference type="InterPro" id="IPR005247">
    <property type="entry name" value="YbhB_YbcL/LppC-like"/>
</dbReference>
<dbReference type="RefSeq" id="WP_125095165.1">
    <property type="nucleotide sequence ID" value="NZ_RRUE01000001.1"/>
</dbReference>
<evidence type="ECO:0000256" key="1">
    <source>
        <dbReference type="SAM" id="SignalP"/>
    </source>
</evidence>
<feature type="chain" id="PRO_5018642638" evidence="1">
    <location>
        <begin position="20"/>
        <end position="184"/>
    </location>
</feature>
<dbReference type="EMBL" id="RRUE01000001">
    <property type="protein sequence ID" value="RRN45737.1"/>
    <property type="molecule type" value="Genomic_DNA"/>
</dbReference>
<dbReference type="PANTHER" id="PTHR30289:SF1">
    <property type="entry name" value="PEBP (PHOSPHATIDYLETHANOLAMINE-BINDING PROTEIN) FAMILY PROTEIN"/>
    <property type="match status" value="1"/>
</dbReference>
<evidence type="ECO:0000313" key="2">
    <source>
        <dbReference type="EMBL" id="RRN45737.1"/>
    </source>
</evidence>
<reference evidence="2 3" key="1">
    <citation type="submission" date="2018-11" db="EMBL/GenBank/DDBJ databases">
        <title>Genome sequencing of Lautropia sp. KCOM 2505 (= ChDC F240).</title>
        <authorList>
            <person name="Kook J.-K."/>
            <person name="Park S.-N."/>
            <person name="Lim Y.K."/>
        </authorList>
    </citation>
    <scope>NUCLEOTIDE SEQUENCE [LARGE SCALE GENOMIC DNA]</scope>
    <source>
        <strain evidence="2 3">KCOM 2505</strain>
    </source>
</reference>
<organism evidence="2 3">
    <name type="scientific">Lautropia dentalis</name>
    <dbReference type="NCBI Taxonomy" id="2490857"/>
    <lineage>
        <taxon>Bacteria</taxon>
        <taxon>Pseudomonadati</taxon>
        <taxon>Pseudomonadota</taxon>
        <taxon>Betaproteobacteria</taxon>
        <taxon>Burkholderiales</taxon>
        <taxon>Burkholderiaceae</taxon>
        <taxon>Lautropia</taxon>
    </lineage>
</organism>
<name>A0A3R8MUZ5_9BURK</name>
<feature type="signal peptide" evidence="1">
    <location>
        <begin position="1"/>
        <end position="19"/>
    </location>
</feature>
<keyword evidence="3" id="KW-1185">Reference proteome</keyword>
<dbReference type="Proteomes" id="UP000270261">
    <property type="component" value="Unassembled WGS sequence"/>
</dbReference>
<gene>
    <name evidence="2" type="ORF">EHV23_06205</name>
</gene>
<dbReference type="InterPro" id="IPR036610">
    <property type="entry name" value="PEBP-like_sf"/>
</dbReference>
<dbReference type="Gene3D" id="3.90.280.10">
    <property type="entry name" value="PEBP-like"/>
    <property type="match status" value="1"/>
</dbReference>
<dbReference type="InterPro" id="IPR008914">
    <property type="entry name" value="PEBP"/>
</dbReference>
<accession>A0A3R8MUZ5</accession>
<proteinExistence type="predicted"/>
<dbReference type="SUPFAM" id="SSF49777">
    <property type="entry name" value="PEBP-like"/>
    <property type="match status" value="1"/>
</dbReference>
<sequence length="184" mass="19301">MKHAVLAATLLTLGAPAWAAGAFTLKADDIPNGHFGKAQQLSARYGLGCSGDNASPALSWRNAPKGTRSFVLTIHDPDAPTGVGWMHWVVANIPADVNHLPDGITAEGDRLPAGALQTRTDFGVPGYGGPCPPQGSRHRYVITLTALKIDRLPNITAEATPAMVGFFANANALGKAKVVIMDQR</sequence>
<dbReference type="Pfam" id="PF01161">
    <property type="entry name" value="PBP"/>
    <property type="match status" value="1"/>
</dbReference>
<protein>
    <submittedName>
        <fullName evidence="2">YbhB/YbcL family Raf kinase inhibitor-like protein</fullName>
    </submittedName>
</protein>
<evidence type="ECO:0000313" key="3">
    <source>
        <dbReference type="Proteomes" id="UP000270261"/>
    </source>
</evidence>
<dbReference type="PANTHER" id="PTHR30289">
    <property type="entry name" value="UNCHARACTERIZED PROTEIN YBCL-RELATED"/>
    <property type="match status" value="1"/>
</dbReference>
<keyword evidence="1" id="KW-0732">Signal</keyword>